<dbReference type="InterPro" id="IPR050237">
    <property type="entry name" value="ATP-dep_AMP-bd_enzyme"/>
</dbReference>
<dbReference type="Pfam" id="PF13193">
    <property type="entry name" value="AMP-binding_C"/>
    <property type="match status" value="1"/>
</dbReference>
<evidence type="ECO:0000259" key="1">
    <source>
        <dbReference type="Pfam" id="PF00501"/>
    </source>
</evidence>
<dbReference type="GO" id="GO:0016878">
    <property type="term" value="F:acid-thiol ligase activity"/>
    <property type="evidence" value="ECO:0007669"/>
    <property type="project" value="UniProtKB-ARBA"/>
</dbReference>
<dbReference type="PANTHER" id="PTHR43767">
    <property type="entry name" value="LONG-CHAIN-FATTY-ACID--COA LIGASE"/>
    <property type="match status" value="1"/>
</dbReference>
<feature type="domain" description="AMP-binding enzyme C-terminal" evidence="2">
    <location>
        <begin position="400"/>
        <end position="475"/>
    </location>
</feature>
<dbReference type="PANTHER" id="PTHR43767:SF1">
    <property type="entry name" value="NONRIBOSOMAL PEPTIDE SYNTHASE PES1 (EUROFUNG)-RELATED"/>
    <property type="match status" value="1"/>
</dbReference>
<keyword evidence="3" id="KW-0436">Ligase</keyword>
<accession>Q21AH3</accession>
<dbReference type="InterPro" id="IPR000873">
    <property type="entry name" value="AMP-dep_synth/lig_dom"/>
</dbReference>
<name>Q21AH3_RHOPB</name>
<dbReference type="InterPro" id="IPR042099">
    <property type="entry name" value="ANL_N_sf"/>
</dbReference>
<dbReference type="Pfam" id="PF00501">
    <property type="entry name" value="AMP-binding"/>
    <property type="match status" value="1"/>
</dbReference>
<dbReference type="InterPro" id="IPR025110">
    <property type="entry name" value="AMP-bd_C"/>
</dbReference>
<gene>
    <name evidence="3" type="ordered locus">RPC_1049</name>
</gene>
<feature type="domain" description="AMP-dependent synthetase/ligase" evidence="1">
    <location>
        <begin position="11"/>
        <end position="350"/>
    </location>
</feature>
<protein>
    <submittedName>
        <fullName evidence="3">AMP-dependent synthetase and ligase</fullName>
    </submittedName>
</protein>
<dbReference type="eggNOG" id="COG0318">
    <property type="taxonomic scope" value="Bacteria"/>
</dbReference>
<dbReference type="HOGENOM" id="CLU_000022_59_0_5"/>
<dbReference type="OrthoDB" id="9803968at2"/>
<dbReference type="InterPro" id="IPR045851">
    <property type="entry name" value="AMP-bd_C_sf"/>
</dbReference>
<dbReference type="Gene3D" id="3.30.300.30">
    <property type="match status" value="1"/>
</dbReference>
<proteinExistence type="predicted"/>
<evidence type="ECO:0000313" key="3">
    <source>
        <dbReference type="EMBL" id="ABD86613.1"/>
    </source>
</evidence>
<dbReference type="RefSeq" id="WP_011471518.1">
    <property type="nucleotide sequence ID" value="NC_007925.1"/>
</dbReference>
<dbReference type="Gene3D" id="3.40.50.12780">
    <property type="entry name" value="N-terminal domain of ligase-like"/>
    <property type="match status" value="1"/>
</dbReference>
<sequence>MSITAALSCYAARTPDRDALVFEDQRISWVHLNREINRLAGFIVATTPAGGSVALHLPTSPALALLFLAVARAGREAQVFDPDWPIEMTRAIRARLSPDLFVSSDARFSGSNTVIVADPMIAFMQVVPALGVSAPAHSGAEPDAMLPFYVGFTSGSTGLPKGYRRHHRSWTESSRHDALEFGISSDDVILAPGTLTHSLFLYALVHGLNSGARVVLCRRFRPDAVVRLIEAERVTVLYGVPTQLQLTVKAAGDQVLGSMRWILSSGAKWPIGEREPLRRLFPNARFAEFYGASETGFMTVAKADEGAPETSVGRAFSGAVVTIRDRAGRPIPQGKTGYVFVASPFLIMNYACGEDSDLLHYGEEVSVGDIGFLDPQGFLHLVGRARRKIVTSGKNVYPEEIERVLEQHPMVTAAAVLSAPDRSRGERLIALVQIRTDAVVTSADLIAYQRKALPLYKVPRVYASVAEWPLTRSGKTDFERLRQAWMTGAITGRLP</sequence>
<dbReference type="STRING" id="316056.RPC_1049"/>
<organism evidence="3">
    <name type="scientific">Rhodopseudomonas palustris (strain BisB18)</name>
    <dbReference type="NCBI Taxonomy" id="316056"/>
    <lineage>
        <taxon>Bacteria</taxon>
        <taxon>Pseudomonadati</taxon>
        <taxon>Pseudomonadota</taxon>
        <taxon>Alphaproteobacteria</taxon>
        <taxon>Hyphomicrobiales</taxon>
        <taxon>Nitrobacteraceae</taxon>
        <taxon>Rhodopseudomonas</taxon>
    </lineage>
</organism>
<dbReference type="EMBL" id="CP000301">
    <property type="protein sequence ID" value="ABD86613.1"/>
    <property type="molecule type" value="Genomic_DNA"/>
</dbReference>
<dbReference type="KEGG" id="rpc:RPC_1049"/>
<dbReference type="SUPFAM" id="SSF56801">
    <property type="entry name" value="Acetyl-CoA synthetase-like"/>
    <property type="match status" value="1"/>
</dbReference>
<dbReference type="AlphaFoldDB" id="Q21AH3"/>
<reference evidence="3" key="1">
    <citation type="submission" date="2006-03" db="EMBL/GenBank/DDBJ databases">
        <title>Complete sequence of Rhodopseudomonas palustris BisB18.</title>
        <authorList>
            <consortium name="US DOE Joint Genome Institute"/>
            <person name="Copeland A."/>
            <person name="Lucas S."/>
            <person name="Lapidus A."/>
            <person name="Barry K."/>
            <person name="Detter J.C."/>
            <person name="Glavina del Rio T."/>
            <person name="Hammon N."/>
            <person name="Israni S."/>
            <person name="Dalin E."/>
            <person name="Tice H."/>
            <person name="Pitluck S."/>
            <person name="Chain P."/>
            <person name="Malfatti S."/>
            <person name="Shin M."/>
            <person name="Vergez L."/>
            <person name="Schmutz J."/>
            <person name="Larimer F."/>
            <person name="Land M."/>
            <person name="Hauser L."/>
            <person name="Pelletier D.A."/>
            <person name="Kyrpides N."/>
            <person name="Anderson I."/>
            <person name="Oda Y."/>
            <person name="Harwood C.S."/>
            <person name="Richardson P."/>
        </authorList>
    </citation>
    <scope>NUCLEOTIDE SEQUENCE [LARGE SCALE GENOMIC DNA]</scope>
    <source>
        <strain evidence="3">BisB18</strain>
    </source>
</reference>
<dbReference type="PROSITE" id="PS00455">
    <property type="entry name" value="AMP_BINDING"/>
    <property type="match status" value="1"/>
</dbReference>
<dbReference type="InterPro" id="IPR020845">
    <property type="entry name" value="AMP-binding_CS"/>
</dbReference>
<evidence type="ECO:0000259" key="2">
    <source>
        <dbReference type="Pfam" id="PF13193"/>
    </source>
</evidence>